<keyword evidence="15" id="KW-0732">Signal</keyword>
<dbReference type="InterPro" id="IPR016174">
    <property type="entry name" value="Di-haem_cyt_TM"/>
</dbReference>
<proteinExistence type="inferred from homology"/>
<dbReference type="InterPro" id="IPR011577">
    <property type="entry name" value="Cyt_b561_bac/Ni-Hgenase"/>
</dbReference>
<dbReference type="PANTHER" id="PTHR30074">
    <property type="entry name" value="FORMATE DEHYDROGENASE, NITRATE-INDUCIBLE, CYTOCHROME B556 FDN SUBUNIT"/>
    <property type="match status" value="1"/>
</dbReference>
<feature type="transmembrane region" description="Helical" evidence="14">
    <location>
        <begin position="243"/>
        <end position="263"/>
    </location>
</feature>
<keyword evidence="12 14" id="KW-0472">Membrane</keyword>
<keyword evidence="6" id="KW-0349">Heme</keyword>
<dbReference type="GO" id="GO:0008863">
    <property type="term" value="F:formate dehydrogenase (NAD+) activity"/>
    <property type="evidence" value="ECO:0007669"/>
    <property type="project" value="UniProtKB-EC"/>
</dbReference>
<evidence type="ECO:0000259" key="16">
    <source>
        <dbReference type="Pfam" id="PF01292"/>
    </source>
</evidence>
<organism evidence="17 18">
    <name type="scientific">Cupriavidus gilardii</name>
    <dbReference type="NCBI Taxonomy" id="82541"/>
    <lineage>
        <taxon>Bacteria</taxon>
        <taxon>Pseudomonadati</taxon>
        <taxon>Pseudomonadota</taxon>
        <taxon>Betaproteobacteria</taxon>
        <taxon>Burkholderiales</taxon>
        <taxon>Burkholderiaceae</taxon>
        <taxon>Cupriavidus</taxon>
    </lineage>
</organism>
<evidence type="ECO:0000256" key="6">
    <source>
        <dbReference type="ARBA" id="ARBA00022617"/>
    </source>
</evidence>
<accession>A0ABY4VUG6</accession>
<feature type="compositionally biased region" description="Polar residues" evidence="13">
    <location>
        <begin position="64"/>
        <end position="77"/>
    </location>
</feature>
<feature type="domain" description="Cytochrome b561 bacterial/Ni-hydrogenase" evidence="16">
    <location>
        <begin position="191"/>
        <end position="369"/>
    </location>
</feature>
<keyword evidence="5" id="KW-1003">Cell membrane</keyword>
<keyword evidence="4" id="KW-0813">Transport</keyword>
<comment type="cofactor">
    <cofactor evidence="1">
        <name>heme</name>
        <dbReference type="ChEBI" id="CHEBI:30413"/>
    </cofactor>
</comment>
<evidence type="ECO:0000256" key="7">
    <source>
        <dbReference type="ARBA" id="ARBA00022692"/>
    </source>
</evidence>
<feature type="chain" id="PRO_5046643303" evidence="15">
    <location>
        <begin position="39"/>
        <end position="416"/>
    </location>
</feature>
<keyword evidence="7 14" id="KW-0812">Transmembrane</keyword>
<dbReference type="Pfam" id="PF01292">
    <property type="entry name" value="Ni_hydr_CYTB"/>
    <property type="match status" value="1"/>
</dbReference>
<keyword evidence="9" id="KW-0249">Electron transport</keyword>
<dbReference type="InterPro" id="IPR051817">
    <property type="entry name" value="FDH_cytochrome_b556_subunit"/>
</dbReference>
<feature type="signal peptide" evidence="15">
    <location>
        <begin position="1"/>
        <end position="38"/>
    </location>
</feature>
<evidence type="ECO:0000313" key="17">
    <source>
        <dbReference type="EMBL" id="USE79619.1"/>
    </source>
</evidence>
<dbReference type="EC" id="1.17.1.9" evidence="17"/>
<evidence type="ECO:0000256" key="2">
    <source>
        <dbReference type="ARBA" id="ARBA00004651"/>
    </source>
</evidence>
<sequence>MSAKLISALAGKARAAAAAAACALALAVPLLHAGAAQAQTTPAQAPAQAAAQGQSPAATPTQAEADTNNPALHPQQPFSGIASQNIFDVPERDIAAEAREQQSRTRTQPGNNAPVWREINSDQRHYSSLPDKEAGVLILRTGQEWRLLRNGVITVWGGWLLVLVPAAILAFFVWRGTIPLKSQPTGRMIERFTPLERIVHWTMAIAFVVLAVSGIVMLFGKHFLLPIMGHTLFGWLTYLLKNVHNIVGPVFTLSLIVGFVIFVRDNLPSRDDIRWLTSLGGIASGKHVPSGRFNAGEKGWFWVGVFLLGLLISASGFVLDKIVPGLDYYRTTMQLAHIVHSIAAIVMMAMAFGHIYMGTIGMEGAYRAMRDGYVDEAWAKEHHEHWYDDVKSGKIPAQRSAPSRRQPERRPAPGEA</sequence>
<comment type="similarity">
    <text evidence="3">Belongs to the formate dehydrogenase gamma subunit family.</text>
</comment>
<keyword evidence="11" id="KW-0408">Iron</keyword>
<keyword evidence="8" id="KW-0479">Metal-binding</keyword>
<feature type="transmembrane region" description="Helical" evidence="14">
    <location>
        <begin position="198"/>
        <end position="223"/>
    </location>
</feature>
<dbReference type="NCBIfam" id="TIGR01583">
    <property type="entry name" value="formate-DH-gamm"/>
    <property type="match status" value="1"/>
</dbReference>
<gene>
    <name evidence="17" type="ORF">NDR89_23850</name>
</gene>
<comment type="subcellular location">
    <subcellularLocation>
        <location evidence="2">Cell membrane</location>
        <topology evidence="2">Multi-pass membrane protein</topology>
    </subcellularLocation>
</comment>
<feature type="region of interest" description="Disordered" evidence="13">
    <location>
        <begin position="42"/>
        <end position="77"/>
    </location>
</feature>
<feature type="transmembrane region" description="Helical" evidence="14">
    <location>
        <begin position="299"/>
        <end position="318"/>
    </location>
</feature>
<feature type="region of interest" description="Disordered" evidence="13">
    <location>
        <begin position="389"/>
        <end position="416"/>
    </location>
</feature>
<evidence type="ECO:0000256" key="14">
    <source>
        <dbReference type="SAM" id="Phobius"/>
    </source>
</evidence>
<dbReference type="RefSeq" id="WP_082371395.1">
    <property type="nucleotide sequence ID" value="NZ_CP054626.1"/>
</dbReference>
<dbReference type="Gene3D" id="1.20.950.20">
    <property type="entry name" value="Transmembrane di-heme cytochromes, Chain C"/>
    <property type="match status" value="1"/>
</dbReference>
<name>A0ABY4VUG6_9BURK</name>
<feature type="compositionally biased region" description="Basic and acidic residues" evidence="13">
    <location>
        <begin position="405"/>
        <end position="416"/>
    </location>
</feature>
<dbReference type="InterPro" id="IPR006471">
    <property type="entry name" value="Formate_DH_gsu"/>
</dbReference>
<evidence type="ECO:0000256" key="13">
    <source>
        <dbReference type="SAM" id="MobiDB-lite"/>
    </source>
</evidence>
<protein>
    <submittedName>
        <fullName evidence="17">Formate dehydrogenase subunit gamma</fullName>
        <ecNumber evidence="17">1.17.1.9</ecNumber>
    </submittedName>
</protein>
<evidence type="ECO:0000256" key="1">
    <source>
        <dbReference type="ARBA" id="ARBA00001971"/>
    </source>
</evidence>
<keyword evidence="17" id="KW-0560">Oxidoreductase</keyword>
<evidence type="ECO:0000256" key="9">
    <source>
        <dbReference type="ARBA" id="ARBA00022982"/>
    </source>
</evidence>
<keyword evidence="10 14" id="KW-1133">Transmembrane helix</keyword>
<evidence type="ECO:0000256" key="4">
    <source>
        <dbReference type="ARBA" id="ARBA00022448"/>
    </source>
</evidence>
<dbReference type="PANTHER" id="PTHR30074:SF6">
    <property type="entry name" value="FORMATE DEHYDROGENASE GAMMA SUBUNIT"/>
    <property type="match status" value="1"/>
</dbReference>
<evidence type="ECO:0000256" key="11">
    <source>
        <dbReference type="ARBA" id="ARBA00023004"/>
    </source>
</evidence>
<evidence type="ECO:0000256" key="10">
    <source>
        <dbReference type="ARBA" id="ARBA00022989"/>
    </source>
</evidence>
<reference evidence="17" key="1">
    <citation type="submission" date="2022-06" db="EMBL/GenBank/DDBJ databases">
        <title>Complete genome sequence and characterization of Cupriavidus gilardii QJ1 isolated from contaminating cells.</title>
        <authorList>
            <person name="Qi J."/>
        </authorList>
    </citation>
    <scope>NUCLEOTIDE SEQUENCE</scope>
    <source>
        <strain evidence="17">QJ1</strain>
    </source>
</reference>
<evidence type="ECO:0000313" key="18">
    <source>
        <dbReference type="Proteomes" id="UP001056648"/>
    </source>
</evidence>
<feature type="transmembrane region" description="Helical" evidence="14">
    <location>
        <begin position="338"/>
        <end position="360"/>
    </location>
</feature>
<evidence type="ECO:0000256" key="12">
    <source>
        <dbReference type="ARBA" id="ARBA00023136"/>
    </source>
</evidence>
<dbReference type="EMBL" id="CP098736">
    <property type="protein sequence ID" value="USE79619.1"/>
    <property type="molecule type" value="Genomic_DNA"/>
</dbReference>
<evidence type="ECO:0000256" key="8">
    <source>
        <dbReference type="ARBA" id="ARBA00022723"/>
    </source>
</evidence>
<keyword evidence="18" id="KW-1185">Reference proteome</keyword>
<dbReference type="GeneID" id="70689213"/>
<evidence type="ECO:0000256" key="5">
    <source>
        <dbReference type="ARBA" id="ARBA00022475"/>
    </source>
</evidence>
<evidence type="ECO:0000256" key="15">
    <source>
        <dbReference type="SAM" id="SignalP"/>
    </source>
</evidence>
<feature type="transmembrane region" description="Helical" evidence="14">
    <location>
        <begin position="156"/>
        <end position="177"/>
    </location>
</feature>
<dbReference type="Proteomes" id="UP001056648">
    <property type="component" value="Chromosome 2"/>
</dbReference>
<evidence type="ECO:0000256" key="3">
    <source>
        <dbReference type="ARBA" id="ARBA00010747"/>
    </source>
</evidence>
<feature type="compositionally biased region" description="Low complexity" evidence="13">
    <location>
        <begin position="42"/>
        <end position="63"/>
    </location>
</feature>
<dbReference type="SUPFAM" id="SSF81342">
    <property type="entry name" value="Transmembrane di-heme cytochromes"/>
    <property type="match status" value="1"/>
</dbReference>